<feature type="non-terminal residue" evidence="1">
    <location>
        <position position="71"/>
    </location>
</feature>
<protein>
    <submittedName>
        <fullName evidence="1">751_t:CDS:1</fullName>
    </submittedName>
</protein>
<name>A0ACA9QJK4_9GLOM</name>
<comment type="caution">
    <text evidence="1">The sequence shown here is derived from an EMBL/GenBank/DDBJ whole genome shotgun (WGS) entry which is preliminary data.</text>
</comment>
<evidence type="ECO:0000313" key="2">
    <source>
        <dbReference type="Proteomes" id="UP000789366"/>
    </source>
</evidence>
<proteinExistence type="predicted"/>
<keyword evidence="2" id="KW-1185">Reference proteome</keyword>
<reference evidence="1" key="1">
    <citation type="submission" date="2021-06" db="EMBL/GenBank/DDBJ databases">
        <authorList>
            <person name="Kallberg Y."/>
            <person name="Tangrot J."/>
            <person name="Rosling A."/>
        </authorList>
    </citation>
    <scope>NUCLEOTIDE SEQUENCE</scope>
    <source>
        <strain evidence="1">28 12/20/2015</strain>
    </source>
</reference>
<sequence length="71" mass="8340">MRLEYSSSGFNFRYEKVSSAIRRIYILDNGGNPINNLTNYECNYRTKNQTVIKSLRPNIHFNCFQLTEATN</sequence>
<gene>
    <name evidence="1" type="ORF">SPELUC_LOCUS14475</name>
</gene>
<organism evidence="1 2">
    <name type="scientific">Cetraspora pellucida</name>
    <dbReference type="NCBI Taxonomy" id="1433469"/>
    <lineage>
        <taxon>Eukaryota</taxon>
        <taxon>Fungi</taxon>
        <taxon>Fungi incertae sedis</taxon>
        <taxon>Mucoromycota</taxon>
        <taxon>Glomeromycotina</taxon>
        <taxon>Glomeromycetes</taxon>
        <taxon>Diversisporales</taxon>
        <taxon>Gigasporaceae</taxon>
        <taxon>Cetraspora</taxon>
    </lineage>
</organism>
<dbReference type="Proteomes" id="UP000789366">
    <property type="component" value="Unassembled WGS sequence"/>
</dbReference>
<evidence type="ECO:0000313" key="1">
    <source>
        <dbReference type="EMBL" id="CAG8750993.1"/>
    </source>
</evidence>
<accession>A0ACA9QJK4</accession>
<dbReference type="EMBL" id="CAJVPW010042830">
    <property type="protein sequence ID" value="CAG8750993.1"/>
    <property type="molecule type" value="Genomic_DNA"/>
</dbReference>